<dbReference type="Pfam" id="PF05305">
    <property type="entry name" value="DUF732"/>
    <property type="match status" value="1"/>
</dbReference>
<accession>A0A2A7N2B8</accession>
<name>A0A2A7N2B8_MYCAG</name>
<dbReference type="Proteomes" id="UP000220914">
    <property type="component" value="Unassembled WGS sequence"/>
</dbReference>
<gene>
    <name evidence="2" type="ORF">CQY20_13930</name>
</gene>
<feature type="domain" description="DUF732" evidence="1">
    <location>
        <begin position="63"/>
        <end position="136"/>
    </location>
</feature>
<evidence type="ECO:0000259" key="1">
    <source>
        <dbReference type="Pfam" id="PF05305"/>
    </source>
</evidence>
<protein>
    <recommendedName>
        <fullName evidence="1">DUF732 domain-containing protein</fullName>
    </recommendedName>
</protein>
<comment type="caution">
    <text evidence="2">The sequence shown here is derived from an EMBL/GenBank/DDBJ whole genome shotgun (WGS) entry which is preliminary data.</text>
</comment>
<proteinExistence type="predicted"/>
<dbReference type="InterPro" id="IPR007969">
    <property type="entry name" value="DUF732"/>
</dbReference>
<reference evidence="2 3" key="1">
    <citation type="submission" date="2017-10" db="EMBL/GenBank/DDBJ databases">
        <title>The new phylogeny of genus Mycobacterium.</title>
        <authorList>
            <person name="Tortoli E."/>
            <person name="Trovato A."/>
            <person name="Cirillo D.M."/>
        </authorList>
    </citation>
    <scope>NUCLEOTIDE SEQUENCE [LARGE SCALE GENOMIC DNA]</scope>
    <source>
        <strain evidence="2 3">CCUG37673</strain>
    </source>
</reference>
<organism evidence="2 3">
    <name type="scientific">Mycolicibacterium agri</name>
    <name type="common">Mycobacterium agri</name>
    <dbReference type="NCBI Taxonomy" id="36811"/>
    <lineage>
        <taxon>Bacteria</taxon>
        <taxon>Bacillati</taxon>
        <taxon>Actinomycetota</taxon>
        <taxon>Actinomycetes</taxon>
        <taxon>Mycobacteriales</taxon>
        <taxon>Mycobacteriaceae</taxon>
        <taxon>Mycolicibacterium</taxon>
    </lineage>
</organism>
<dbReference type="EMBL" id="PDCP01000022">
    <property type="protein sequence ID" value="PEG38044.1"/>
    <property type="molecule type" value="Genomic_DNA"/>
</dbReference>
<keyword evidence="3" id="KW-1185">Reference proteome</keyword>
<sequence>MLASICSGKQFRTLPSDTPGNEETSLRQGSLFVLGGVFSAGALSLSVLAPVSLPTAGAYTDAENRYIQQVQAAGVVGDPAKLVETANAVCRHTAEGRSVDEMANALAQGSTNVNGPEAITIDQAYGMVRTAQNTVCAPQGETSAVDCTKLKAAYDSLGPVIDTGDAVARLNKLPGLSQVTGTSLALCAIDAVPAAINNPTRENQQRVADGTCGFISNFTSGLIDLCGTPVGSH</sequence>
<evidence type="ECO:0000313" key="3">
    <source>
        <dbReference type="Proteomes" id="UP000220914"/>
    </source>
</evidence>
<evidence type="ECO:0000313" key="2">
    <source>
        <dbReference type="EMBL" id="PEG38044.1"/>
    </source>
</evidence>
<dbReference type="AlphaFoldDB" id="A0A2A7N2B8"/>